<evidence type="ECO:0000313" key="1">
    <source>
        <dbReference type="EMBL" id="MFN2102904.1"/>
    </source>
</evidence>
<accession>A0ABW9KEV1</accession>
<keyword evidence="2" id="KW-1185">Reference proteome</keyword>
<dbReference type="Proteomes" id="UP001634413">
    <property type="component" value="Unassembled WGS sequence"/>
</dbReference>
<sequence length="142" mass="16353">MDILICKLIYPNDPTKTLVAHQHFVGFFDCNSIVLYSISSVLGKEYKVFYSGSKVNPLCFLLVGDLKSKCNLRADSFIDCSKSYRIELDNTINISKLSCRNIPNDIREKIEERIKIVKKNGKHTEYSIKLSDFVKYNPKVKH</sequence>
<evidence type="ECO:0000313" key="2">
    <source>
        <dbReference type="Proteomes" id="UP001634413"/>
    </source>
</evidence>
<dbReference type="RefSeq" id="WP_412702045.1">
    <property type="nucleotide sequence ID" value="NZ_JBDLBQ010000007.1"/>
</dbReference>
<gene>
    <name evidence="1" type="ORF">ABDJ34_08315</name>
</gene>
<name>A0ABW9KEV1_9FIRM</name>
<comment type="caution">
    <text evidence="1">The sequence shown here is derived from an EMBL/GenBank/DDBJ whole genome shotgun (WGS) entry which is preliminary data.</text>
</comment>
<dbReference type="EMBL" id="JBDLBQ010000007">
    <property type="protein sequence ID" value="MFN2102904.1"/>
    <property type="molecule type" value="Genomic_DNA"/>
</dbReference>
<proteinExistence type="predicted"/>
<organism evidence="1 2">
    <name type="scientific">Finegoldia dalianensis</name>
    <dbReference type="NCBI Taxonomy" id="3145239"/>
    <lineage>
        <taxon>Bacteria</taxon>
        <taxon>Bacillati</taxon>
        <taxon>Bacillota</taxon>
        <taxon>Tissierellia</taxon>
        <taxon>Tissierellales</taxon>
        <taxon>Peptoniphilaceae</taxon>
        <taxon>Finegoldia</taxon>
    </lineage>
</organism>
<protein>
    <submittedName>
        <fullName evidence="1">Uncharacterized protein</fullName>
    </submittedName>
</protein>
<reference evidence="1 2" key="1">
    <citation type="journal article" date="2024" name="Anaerobe">
        <title>The identification of Finegoldia dalianensis sp. nov., isolated from the pus of a patient with skin abscess and genomic analysis of the strains belonging to Finegoldia genus.</title>
        <authorList>
            <person name="Li Y."/>
            <person name="Wang Y."/>
            <person name="Xiao D."/>
            <person name="Wang J."/>
            <person name="Jin D."/>
        </authorList>
    </citation>
    <scope>NUCLEOTIDE SEQUENCE [LARGE SCALE GENOMIC DNA]</scope>
    <source>
        <strain evidence="1 2">LY240594</strain>
    </source>
</reference>